<protein>
    <submittedName>
        <fullName evidence="3">Uncharacterized protein</fullName>
    </submittedName>
</protein>
<sequence length="293" mass="32043">MMDNLAPATPDADSNSTVDASRPFHSVKEAVAIFGKRILLREVQSPSQAPSTPPIEQVTLSPSLEFTPSSEKSHGVALEIGTPDSYEFTQSPYKPQSNATSEAIDSPVCEPTPSPEIPNNENKLYPCSSFPWDKSISPSPSTSSKEIEPALSSEKPTNDKQGKIVHGNDLVMMLMILKRLESELQETKTEVKLLKERESETEVALASLNAELHENMSKIAKAEAAEAGKAAAKSLSVVEEGNREIGMKDEETRKFEVMVKNVDSPTLAQILSITDYDCYFGDVTSLLHPLFKF</sequence>
<accession>A0A803MSE9</accession>
<evidence type="ECO:0000256" key="1">
    <source>
        <dbReference type="SAM" id="Coils"/>
    </source>
</evidence>
<feature type="compositionally biased region" description="Low complexity" evidence="2">
    <location>
        <begin position="135"/>
        <end position="144"/>
    </location>
</feature>
<feature type="compositionally biased region" description="Polar residues" evidence="2">
    <location>
        <begin position="58"/>
        <end position="70"/>
    </location>
</feature>
<name>A0A803MSE9_CHEQI</name>
<dbReference type="Proteomes" id="UP000596660">
    <property type="component" value="Unplaced"/>
</dbReference>
<feature type="compositionally biased region" description="Polar residues" evidence="2">
    <location>
        <begin position="87"/>
        <end position="103"/>
    </location>
</feature>
<dbReference type="AlphaFoldDB" id="A0A803MSE9"/>
<reference evidence="3" key="1">
    <citation type="journal article" date="2017" name="Nature">
        <title>The genome of Chenopodium quinoa.</title>
        <authorList>
            <person name="Jarvis D.E."/>
            <person name="Ho Y.S."/>
            <person name="Lightfoot D.J."/>
            <person name="Schmoeckel S.M."/>
            <person name="Li B."/>
            <person name="Borm T.J.A."/>
            <person name="Ohyanagi H."/>
            <person name="Mineta K."/>
            <person name="Michell C.T."/>
            <person name="Saber N."/>
            <person name="Kharbatia N.M."/>
            <person name="Rupper R.R."/>
            <person name="Sharp A.R."/>
            <person name="Dally N."/>
            <person name="Boughton B.A."/>
            <person name="Woo Y.H."/>
            <person name="Gao G."/>
            <person name="Schijlen E.G.W.M."/>
            <person name="Guo X."/>
            <person name="Momin A.A."/>
            <person name="Negrao S."/>
            <person name="Al-Babili S."/>
            <person name="Gehring C."/>
            <person name="Roessner U."/>
            <person name="Jung C."/>
            <person name="Murphy K."/>
            <person name="Arold S.T."/>
            <person name="Gojobori T."/>
            <person name="van der Linden C.G."/>
            <person name="van Loo E.N."/>
            <person name="Jellen E.N."/>
            <person name="Maughan P.J."/>
            <person name="Tester M."/>
        </authorList>
    </citation>
    <scope>NUCLEOTIDE SEQUENCE [LARGE SCALE GENOMIC DNA]</scope>
    <source>
        <strain evidence="3">cv. PI 614886</strain>
    </source>
</reference>
<organism evidence="3 4">
    <name type="scientific">Chenopodium quinoa</name>
    <name type="common">Quinoa</name>
    <dbReference type="NCBI Taxonomy" id="63459"/>
    <lineage>
        <taxon>Eukaryota</taxon>
        <taxon>Viridiplantae</taxon>
        <taxon>Streptophyta</taxon>
        <taxon>Embryophyta</taxon>
        <taxon>Tracheophyta</taxon>
        <taxon>Spermatophyta</taxon>
        <taxon>Magnoliopsida</taxon>
        <taxon>eudicotyledons</taxon>
        <taxon>Gunneridae</taxon>
        <taxon>Pentapetalae</taxon>
        <taxon>Caryophyllales</taxon>
        <taxon>Chenopodiaceae</taxon>
        <taxon>Chenopodioideae</taxon>
        <taxon>Atripliceae</taxon>
        <taxon>Chenopodium</taxon>
    </lineage>
</organism>
<feature type="region of interest" description="Disordered" evidence="2">
    <location>
        <begin position="135"/>
        <end position="163"/>
    </location>
</feature>
<feature type="coiled-coil region" evidence="1">
    <location>
        <begin position="170"/>
        <end position="225"/>
    </location>
</feature>
<reference evidence="3" key="2">
    <citation type="submission" date="2021-03" db="UniProtKB">
        <authorList>
            <consortium name="EnsemblPlants"/>
        </authorList>
    </citation>
    <scope>IDENTIFICATION</scope>
</reference>
<evidence type="ECO:0000313" key="4">
    <source>
        <dbReference type="Proteomes" id="UP000596660"/>
    </source>
</evidence>
<dbReference type="GO" id="GO:0005886">
    <property type="term" value="C:plasma membrane"/>
    <property type="evidence" value="ECO:0007669"/>
    <property type="project" value="EnsemblPlants"/>
</dbReference>
<feature type="region of interest" description="Disordered" evidence="2">
    <location>
        <begin position="1"/>
        <end position="23"/>
    </location>
</feature>
<feature type="region of interest" description="Disordered" evidence="2">
    <location>
        <begin position="44"/>
        <end position="122"/>
    </location>
</feature>
<dbReference type="EnsemblPlants" id="AUR62034500-RA">
    <property type="protein sequence ID" value="AUR62034500-RA:cds"/>
    <property type="gene ID" value="AUR62034500"/>
</dbReference>
<dbReference type="GO" id="GO:0051015">
    <property type="term" value="F:actin filament binding"/>
    <property type="evidence" value="ECO:0007669"/>
    <property type="project" value="EnsemblPlants"/>
</dbReference>
<evidence type="ECO:0000313" key="3">
    <source>
        <dbReference type="EnsemblPlants" id="AUR62034500-RA:cds"/>
    </source>
</evidence>
<dbReference type="OMA" id="DSPVCEP"/>
<dbReference type="Gramene" id="AUR62034500-RA">
    <property type="protein sequence ID" value="AUR62034500-RA:cds"/>
    <property type="gene ID" value="AUR62034500"/>
</dbReference>
<keyword evidence="4" id="KW-1185">Reference proteome</keyword>
<keyword evidence="1" id="KW-0175">Coiled coil</keyword>
<evidence type="ECO:0000256" key="2">
    <source>
        <dbReference type="SAM" id="MobiDB-lite"/>
    </source>
</evidence>
<proteinExistence type="predicted"/>